<evidence type="ECO:0000313" key="5">
    <source>
        <dbReference type="Proteomes" id="UP000808146"/>
    </source>
</evidence>
<dbReference type="Gene3D" id="3.10.580.10">
    <property type="entry name" value="CBS-domain"/>
    <property type="match status" value="1"/>
</dbReference>
<sequence length="133" mass="14783">MLVAGIMKTDVATISALATVREALMLMKERGVKSLVVEKRHAGDAHGLIAYRDIARAVIADDGDIDLLNVYDIAQKPALQVSQHLEVRYLARLMIQYSVKRVLVIDNNELQGFVSITDVVGSLMERALHEQDR</sequence>
<feature type="domain" description="CBS" evidence="3">
    <location>
        <begin position="7"/>
        <end position="67"/>
    </location>
</feature>
<proteinExistence type="predicted"/>
<evidence type="ECO:0000256" key="1">
    <source>
        <dbReference type="ARBA" id="ARBA00023122"/>
    </source>
</evidence>
<evidence type="ECO:0000313" key="4">
    <source>
        <dbReference type="EMBL" id="MBK8890729.1"/>
    </source>
</evidence>
<dbReference type="AlphaFoldDB" id="A0A9D7LQQ1"/>
<keyword evidence="1 2" id="KW-0129">CBS domain</keyword>
<dbReference type="PANTHER" id="PTHR43080:SF2">
    <property type="entry name" value="CBS DOMAIN-CONTAINING PROTEIN"/>
    <property type="match status" value="1"/>
</dbReference>
<gene>
    <name evidence="4" type="ORF">IPN75_10210</name>
</gene>
<reference evidence="4" key="1">
    <citation type="submission" date="2020-10" db="EMBL/GenBank/DDBJ databases">
        <title>Connecting structure to function with the recovery of over 1000 high-quality activated sludge metagenome-assembled genomes encoding full-length rRNA genes using long-read sequencing.</title>
        <authorList>
            <person name="Singleton C.M."/>
            <person name="Petriglieri F."/>
            <person name="Kristensen J.M."/>
            <person name="Kirkegaard R.H."/>
            <person name="Michaelsen T.Y."/>
            <person name="Andersen M.H."/>
            <person name="Karst S.M."/>
            <person name="Dueholm M.S."/>
            <person name="Nielsen P.H."/>
            <person name="Albertsen M."/>
        </authorList>
    </citation>
    <scope>NUCLEOTIDE SEQUENCE</scope>
    <source>
        <strain evidence="4">OdNE_18-Q3-R46-58_BAT3C.305</strain>
    </source>
</reference>
<dbReference type="InterPro" id="IPR051257">
    <property type="entry name" value="Diverse_CBS-Domain"/>
</dbReference>
<dbReference type="CDD" id="cd04630">
    <property type="entry name" value="CBS_pair_bac"/>
    <property type="match status" value="1"/>
</dbReference>
<dbReference type="PROSITE" id="PS51371">
    <property type="entry name" value="CBS"/>
    <property type="match status" value="1"/>
</dbReference>
<dbReference type="SMART" id="SM00116">
    <property type="entry name" value="CBS"/>
    <property type="match status" value="2"/>
</dbReference>
<comment type="caution">
    <text evidence="4">The sequence shown here is derived from an EMBL/GenBank/DDBJ whole genome shotgun (WGS) entry which is preliminary data.</text>
</comment>
<dbReference type="InterPro" id="IPR046342">
    <property type="entry name" value="CBS_dom_sf"/>
</dbReference>
<dbReference type="Pfam" id="PF00571">
    <property type="entry name" value="CBS"/>
    <property type="match status" value="2"/>
</dbReference>
<dbReference type="SUPFAM" id="SSF54631">
    <property type="entry name" value="CBS-domain pair"/>
    <property type="match status" value="1"/>
</dbReference>
<evidence type="ECO:0000259" key="3">
    <source>
        <dbReference type="PROSITE" id="PS51371"/>
    </source>
</evidence>
<name>A0A9D7LQQ1_9RHOO</name>
<accession>A0A9D7LQQ1</accession>
<protein>
    <submittedName>
        <fullName evidence="4">CBS domain-containing protein</fullName>
    </submittedName>
</protein>
<dbReference type="EMBL" id="JADKBR010000014">
    <property type="protein sequence ID" value="MBK8890729.1"/>
    <property type="molecule type" value="Genomic_DNA"/>
</dbReference>
<dbReference type="PANTHER" id="PTHR43080">
    <property type="entry name" value="CBS DOMAIN-CONTAINING PROTEIN CBSX3, MITOCHONDRIAL"/>
    <property type="match status" value="1"/>
</dbReference>
<evidence type="ECO:0000256" key="2">
    <source>
        <dbReference type="PROSITE-ProRule" id="PRU00703"/>
    </source>
</evidence>
<dbReference type="InterPro" id="IPR000644">
    <property type="entry name" value="CBS_dom"/>
</dbReference>
<organism evidence="4 5">
    <name type="scientific">Candidatus Dechloromonas phosphorivorans</name>
    <dbReference type="NCBI Taxonomy" id="2899244"/>
    <lineage>
        <taxon>Bacteria</taxon>
        <taxon>Pseudomonadati</taxon>
        <taxon>Pseudomonadota</taxon>
        <taxon>Betaproteobacteria</taxon>
        <taxon>Rhodocyclales</taxon>
        <taxon>Azonexaceae</taxon>
        <taxon>Dechloromonas</taxon>
    </lineage>
</organism>
<dbReference type="Proteomes" id="UP000808146">
    <property type="component" value="Unassembled WGS sequence"/>
</dbReference>